<dbReference type="InterPro" id="IPR000904">
    <property type="entry name" value="Sec7_dom"/>
</dbReference>
<accession>A0A383W2Y9</accession>
<dbReference type="GO" id="GO:0005085">
    <property type="term" value="F:guanyl-nucleotide exchange factor activity"/>
    <property type="evidence" value="ECO:0007669"/>
    <property type="project" value="InterPro"/>
</dbReference>
<organism evidence="4 5">
    <name type="scientific">Tetradesmus obliquus</name>
    <name type="common">Green alga</name>
    <name type="synonym">Acutodesmus obliquus</name>
    <dbReference type="NCBI Taxonomy" id="3088"/>
    <lineage>
        <taxon>Eukaryota</taxon>
        <taxon>Viridiplantae</taxon>
        <taxon>Chlorophyta</taxon>
        <taxon>core chlorophytes</taxon>
        <taxon>Chlorophyceae</taxon>
        <taxon>CS clade</taxon>
        <taxon>Sphaeropleales</taxon>
        <taxon>Scenedesmaceae</taxon>
        <taxon>Tetradesmus</taxon>
    </lineage>
</organism>
<dbReference type="AlphaFoldDB" id="A0A383W2Y9"/>
<sequence>MEAPNRLALQLDAEISAVITAMRQNAKWAVVPGKYNEEDQMEPEPHYEDFRSLRRKIFDWEDWSAVQPLEFLAPFLKLVREPEVSGPITGVALTALWRLLSSGVLGVQCKGAAEAVNAIVDNTTQCKFEATSPASDEVVLFNILQVLQAVVKCEAGVFLTDESICKAYQAAFMLGNLDADLRSNRNSREVSELLTHYSRQIMGEVTSVVFERLQELEPGSPAADEAAAAGGVLPHISSVVAAAAAEAAAAKAAAAAEAAAANAAVLAAEAEAAAAVAAAAEAAAAAAPAAGDGSSPATEAAAVADANTADALDVQLSVQTGSSGSQLQQQPSASAAVQTSSGGAEPRSPGAAAAVAAAAASAAAAAASSGGSSAAMLNRQLSATVGTTGHHHNSVLGDDASSDAGATANSSVAPGDLASFAGSVSGRSLAGGGSSSGTGPHSSAPGAAGSCSDLHGAAAAAAAPSLAAAGITGGSSISAAHNTSVSYRSRYSHGLPCAVEVLSFLIDCVAQRRLDGEGGSSGMSSGSGPDDEYAMFGLAMVHRAVLAGGPALQLHEALLGLLHRELFAAMTAAAQSASLGVVAGICQVLLAVWQVLGPCSMLQMEAVLQSVLLRLADGKDAASPEQQEAALEGLLDLTRCPGFMHAVFLSCDCRLERSNLFEDLAGLLCRTAFPGGSSGSRGLGPMHLISLEALLALLAALAERLNDPPPQLQPSSCLGKYVDVWGPVCRGETLPIEQIIGHSAATAGLAAALGAAAAEPAGGITSSSGTHYSSWAAAAAAGGGLQDQQQQQQQQQQSIGVSVAAAAAAAEVAAFEKGLKQRVMLAVDHFNKDYKKGFQFLQANKLLPELRIQDAADSSDASAAAAGGSSSSSDPPPKHITTSSAEHAVDEDTLAQCIGYFLRVCPGLNKTTIGELLGEPDRFYLKVLDAFTSTFNFSGLSFDVGLRTFLESFKLPGEAQKIDRIINTFGKAYFKNAPDIFANEDAAYILAYSVIMLNTDRHNSQVKKKMEEAEFCRNLRGVNAGQDFPKPFLSGIYHSICSSPLRMSDTVGPPAVTGPAATALWALMAERTSKPRGSALILPPAGENKPVVHALTRLCTLCAV</sequence>
<evidence type="ECO:0000256" key="1">
    <source>
        <dbReference type="ARBA" id="ARBA00004514"/>
    </source>
</evidence>
<name>A0A383W2Y9_TETOB</name>
<feature type="region of interest" description="Disordered" evidence="2">
    <location>
        <begin position="861"/>
        <end position="886"/>
    </location>
</feature>
<feature type="compositionally biased region" description="Low complexity" evidence="2">
    <location>
        <begin position="861"/>
        <end position="873"/>
    </location>
</feature>
<feature type="region of interest" description="Disordered" evidence="2">
    <location>
        <begin position="320"/>
        <end position="348"/>
    </location>
</feature>
<dbReference type="FunFam" id="1.10.1000.11:FF:000002">
    <property type="entry name" value="Cytohesin 1"/>
    <property type="match status" value="1"/>
</dbReference>
<gene>
    <name evidence="4" type="ORF">BQ4739_LOCUS11639</name>
</gene>
<proteinExistence type="predicted"/>
<feature type="domain" description="SEC7" evidence="3">
    <location>
        <begin position="820"/>
        <end position="1043"/>
    </location>
</feature>
<dbReference type="Pfam" id="PF01369">
    <property type="entry name" value="Sec7"/>
    <property type="match status" value="1"/>
</dbReference>
<feature type="region of interest" description="Disordered" evidence="2">
    <location>
        <begin position="429"/>
        <end position="449"/>
    </location>
</feature>
<evidence type="ECO:0000313" key="5">
    <source>
        <dbReference type="Proteomes" id="UP000256970"/>
    </source>
</evidence>
<reference evidence="4 5" key="1">
    <citation type="submission" date="2016-10" db="EMBL/GenBank/DDBJ databases">
        <authorList>
            <person name="Cai Z."/>
        </authorList>
    </citation>
    <scope>NUCLEOTIDE SEQUENCE [LARGE SCALE GENOMIC DNA]</scope>
</reference>
<protein>
    <recommendedName>
        <fullName evidence="3">SEC7 domain-containing protein</fullName>
    </recommendedName>
</protein>
<evidence type="ECO:0000313" key="4">
    <source>
        <dbReference type="EMBL" id="SZX71499.1"/>
    </source>
</evidence>
<dbReference type="GO" id="GO:0032012">
    <property type="term" value="P:regulation of ARF protein signal transduction"/>
    <property type="evidence" value="ECO:0007669"/>
    <property type="project" value="InterPro"/>
</dbReference>
<dbReference type="EMBL" id="FNXT01001055">
    <property type="protein sequence ID" value="SZX71499.1"/>
    <property type="molecule type" value="Genomic_DNA"/>
</dbReference>
<dbReference type="SMART" id="SM00222">
    <property type="entry name" value="Sec7"/>
    <property type="match status" value="1"/>
</dbReference>
<dbReference type="GO" id="GO:0012505">
    <property type="term" value="C:endomembrane system"/>
    <property type="evidence" value="ECO:0007669"/>
    <property type="project" value="UniProtKB-ARBA"/>
</dbReference>
<dbReference type="Gene3D" id="1.10.1000.11">
    <property type="entry name" value="Arf Nucleotide-binding Site Opener,domain 2"/>
    <property type="match status" value="1"/>
</dbReference>
<dbReference type="InterPro" id="IPR035999">
    <property type="entry name" value="Sec7_dom_sf"/>
</dbReference>
<dbReference type="InterPro" id="IPR032691">
    <property type="entry name" value="Mon2/Sec7/BIG1-like_HUS"/>
</dbReference>
<dbReference type="Proteomes" id="UP000256970">
    <property type="component" value="Unassembled WGS sequence"/>
</dbReference>
<comment type="subcellular location">
    <subcellularLocation>
        <location evidence="1">Cytoplasm</location>
        <location evidence="1">Cytosol</location>
    </subcellularLocation>
</comment>
<keyword evidence="5" id="KW-1185">Reference proteome</keyword>
<feature type="region of interest" description="Disordered" evidence="2">
    <location>
        <begin position="388"/>
        <end position="409"/>
    </location>
</feature>
<dbReference type="CDD" id="cd00171">
    <property type="entry name" value="Sec7"/>
    <property type="match status" value="1"/>
</dbReference>
<dbReference type="GO" id="GO:0005829">
    <property type="term" value="C:cytosol"/>
    <property type="evidence" value="ECO:0007669"/>
    <property type="project" value="UniProtKB-SubCell"/>
</dbReference>
<dbReference type="InterPro" id="IPR023394">
    <property type="entry name" value="Sec7_C_sf"/>
</dbReference>
<dbReference type="GO" id="GO:0016192">
    <property type="term" value="P:vesicle-mediated transport"/>
    <property type="evidence" value="ECO:0007669"/>
    <property type="project" value="UniProtKB-ARBA"/>
</dbReference>
<dbReference type="PROSITE" id="PS50190">
    <property type="entry name" value="SEC7"/>
    <property type="match status" value="1"/>
</dbReference>
<evidence type="ECO:0000256" key="2">
    <source>
        <dbReference type="SAM" id="MobiDB-lite"/>
    </source>
</evidence>
<dbReference type="PANTHER" id="PTHR10663">
    <property type="entry name" value="GUANYL-NUCLEOTIDE EXCHANGE FACTOR"/>
    <property type="match status" value="1"/>
</dbReference>
<feature type="compositionally biased region" description="Low complexity" evidence="2">
    <location>
        <begin position="398"/>
        <end position="409"/>
    </location>
</feature>
<dbReference type="Gene3D" id="1.10.220.20">
    <property type="match status" value="1"/>
</dbReference>
<dbReference type="STRING" id="3088.A0A383W2Y9"/>
<feature type="compositionally biased region" description="Low complexity" evidence="2">
    <location>
        <begin position="437"/>
        <end position="449"/>
    </location>
</feature>
<evidence type="ECO:0000259" key="3">
    <source>
        <dbReference type="PROSITE" id="PS50190"/>
    </source>
</evidence>
<dbReference type="SUPFAM" id="SSF48425">
    <property type="entry name" value="Sec7 domain"/>
    <property type="match status" value="1"/>
</dbReference>
<dbReference type="PANTHER" id="PTHR10663:SF388">
    <property type="entry name" value="GOLGI-SPECIFIC BREFELDIN A-RESISTANCE GUANINE NUCLEOTIDE EXCHANGE FACTOR 1"/>
    <property type="match status" value="1"/>
</dbReference>
<dbReference type="Pfam" id="PF12783">
    <property type="entry name" value="Sec7-like_HUS"/>
    <property type="match status" value="1"/>
</dbReference>